<name>A0A934TKW1_9RHOB</name>
<dbReference type="InterPro" id="IPR001387">
    <property type="entry name" value="Cro/C1-type_HTH"/>
</dbReference>
<organism evidence="2 3">
    <name type="scientific">Rhodobaculum claviforme</name>
    <dbReference type="NCBI Taxonomy" id="1549854"/>
    <lineage>
        <taxon>Bacteria</taxon>
        <taxon>Pseudomonadati</taxon>
        <taxon>Pseudomonadota</taxon>
        <taxon>Alphaproteobacteria</taxon>
        <taxon>Rhodobacterales</taxon>
        <taxon>Paracoccaceae</taxon>
        <taxon>Rhodobaculum</taxon>
    </lineage>
</organism>
<dbReference type="SUPFAM" id="SSF47413">
    <property type="entry name" value="lambda repressor-like DNA-binding domains"/>
    <property type="match status" value="1"/>
</dbReference>
<proteinExistence type="predicted"/>
<dbReference type="Gene3D" id="1.10.260.40">
    <property type="entry name" value="lambda repressor-like DNA-binding domains"/>
    <property type="match status" value="1"/>
</dbReference>
<dbReference type="GO" id="GO:0003677">
    <property type="term" value="F:DNA binding"/>
    <property type="evidence" value="ECO:0007669"/>
    <property type="project" value="InterPro"/>
</dbReference>
<accession>A0A934TKW1</accession>
<evidence type="ECO:0000313" key="2">
    <source>
        <dbReference type="EMBL" id="MBK5927994.1"/>
    </source>
</evidence>
<dbReference type="AlphaFoldDB" id="A0A934TKW1"/>
<evidence type="ECO:0000313" key="3">
    <source>
        <dbReference type="Proteomes" id="UP000706333"/>
    </source>
</evidence>
<gene>
    <name evidence="2" type="ORF">CCR87_11760</name>
</gene>
<reference evidence="2" key="1">
    <citation type="submission" date="2017-05" db="EMBL/GenBank/DDBJ databases">
        <authorList>
            <person name="Imhoff J.F."/>
            <person name="Rahn T."/>
            <person name="Kuenzel S."/>
            <person name="Neulinger S.C."/>
        </authorList>
    </citation>
    <scope>NUCLEOTIDE SEQUENCE</scope>
    <source>
        <strain evidence="2">LMG 28126</strain>
    </source>
</reference>
<dbReference type="Proteomes" id="UP000706333">
    <property type="component" value="Unassembled WGS sequence"/>
</dbReference>
<evidence type="ECO:0000259" key="1">
    <source>
        <dbReference type="PROSITE" id="PS50943"/>
    </source>
</evidence>
<dbReference type="InterPro" id="IPR010982">
    <property type="entry name" value="Lambda_DNA-bd_dom_sf"/>
</dbReference>
<sequence>MLPLTPQQIRAARAALGMTAQQVAEKAQVGVATLRRAEGPRRTATGLNRSTDAAIRRALEEAGIRFIDPSEDHEGGVVLRRGTPLA</sequence>
<reference evidence="2" key="2">
    <citation type="journal article" date="2020" name="Microorganisms">
        <title>Osmotic Adaptation and Compatible Solute Biosynthesis of Phototrophic Bacteria as Revealed from Genome Analyses.</title>
        <authorList>
            <person name="Imhoff J.F."/>
            <person name="Rahn T."/>
            <person name="Kunzel S."/>
            <person name="Keller A."/>
            <person name="Neulinger S.C."/>
        </authorList>
    </citation>
    <scope>NUCLEOTIDE SEQUENCE</scope>
    <source>
        <strain evidence="2">LMG 28126</strain>
    </source>
</reference>
<dbReference type="EMBL" id="NHSD01000284">
    <property type="protein sequence ID" value="MBK5927994.1"/>
    <property type="molecule type" value="Genomic_DNA"/>
</dbReference>
<keyword evidence="3" id="KW-1185">Reference proteome</keyword>
<protein>
    <recommendedName>
        <fullName evidence="1">HTH cro/C1-type domain-containing protein</fullName>
    </recommendedName>
</protein>
<feature type="domain" description="HTH cro/C1-type" evidence="1">
    <location>
        <begin position="9"/>
        <end position="38"/>
    </location>
</feature>
<dbReference type="PROSITE" id="PS50943">
    <property type="entry name" value="HTH_CROC1"/>
    <property type="match status" value="1"/>
</dbReference>
<comment type="caution">
    <text evidence="2">The sequence shown here is derived from an EMBL/GenBank/DDBJ whole genome shotgun (WGS) entry which is preliminary data.</text>
</comment>